<name>A0A1Y3DRI8_PLAKN</name>
<organism evidence="5 6">
    <name type="scientific">Plasmodium knowlesi</name>
    <dbReference type="NCBI Taxonomy" id="5850"/>
    <lineage>
        <taxon>Eukaryota</taxon>
        <taxon>Sar</taxon>
        <taxon>Alveolata</taxon>
        <taxon>Apicomplexa</taxon>
        <taxon>Aconoidasida</taxon>
        <taxon>Haemosporida</taxon>
        <taxon>Plasmodiidae</taxon>
        <taxon>Plasmodium</taxon>
        <taxon>Plasmodium (Plasmodium)</taxon>
    </lineage>
</organism>
<accession>A0A1Y3DRI8</accession>
<protein>
    <recommendedName>
        <fullName evidence="2">subtilisin</fullName>
        <ecNumber evidence="2">3.4.21.62</ecNumber>
    </recommendedName>
</protein>
<reference evidence="5 6" key="1">
    <citation type="submission" date="2017-05" db="EMBL/GenBank/DDBJ databases">
        <title>PacBio assembly of a Plasmodium knowlesi genome sequence with Hi-C correction and manual annotation of the SICAvar gene family.</title>
        <authorList>
            <person name="Lapp S.A."/>
            <person name="Geraldo J.A."/>
            <person name="Chien J.-T."/>
            <person name="Ay F."/>
            <person name="Pakala S.B."/>
            <person name="Batugedara G."/>
            <person name="Humphrey J.C."/>
            <person name="Debarry J.D."/>
            <person name="Le Roch K.G."/>
            <person name="Galinski M.R."/>
            <person name="Kissinger J.C."/>
        </authorList>
    </citation>
    <scope>NUCLEOTIDE SEQUENCE [LARGE SCALE GENOMIC DNA]</scope>
    <source>
        <strain evidence="6">Malayan Strain Pk1 (A+)</strain>
    </source>
</reference>
<dbReference type="VEuPathDB" id="PlasmoDB:PKNOH_S07464300"/>
<proteinExistence type="predicted"/>
<feature type="compositionally biased region" description="Basic and acidic residues" evidence="3">
    <location>
        <begin position="929"/>
        <end position="942"/>
    </location>
</feature>
<evidence type="ECO:0000313" key="5">
    <source>
        <dbReference type="EMBL" id="OTN67214.1"/>
    </source>
</evidence>
<dbReference type="Proteomes" id="UP000195012">
    <property type="component" value="Unassembled WGS sequence"/>
</dbReference>
<dbReference type="AlphaFoldDB" id="A0A1Y3DRI8"/>
<evidence type="ECO:0000256" key="3">
    <source>
        <dbReference type="SAM" id="MobiDB-lite"/>
    </source>
</evidence>
<sequence length="973" mass="111606">MLFTKERHRRVAVSTIFFHIIALLQFSGDATIHWCRRGSERVQRAMNGRLLEEGQIGKIPNVLHNYSKMNLSTKSFVQVKVKDSHDRNIRRGGVTTSEGNYHIPNCDDTDESSNFLKKFCRSMKSFVGITPHDKDWCLKYEKFRRFKQHFVYMVQNNLSLGKTRVCLIDTGLDLQDKVVRQFVKIYRWEHSKEGDNPSERSGGGEYDTHLQLEERDDEGASPSWAYPKGGDAKYDGINTERCNEENYARCQSSDIDDVDMHGTFIANTVIRRDLLMKREMYKKNVELIVCKAFGDREETNSHLMPLIKCLEHCKGSGAKVIHVGYNVEGESEKLVEVMQELERAQIVVVSPSLRVYTGQSDESQQPRKEHGEEHSTEKLYPSSFADTFENVFSVGALRNSTQGGFVPISGNGNPKGEKQKWKVLHKRENTTLFSFSYGKTFPFGRSPSSMVEDGEGYASADFVNILVMILNVIPKLSIRRMRHILKRSIVKRSEMKGLSKWGGYIDPLKVIDATLKERNELCKTFFGELDLDLEAEGGSSSFRGDLSKGGFSGGSMTEDLGDWVEKPTTGTEEQIFDKTITGDVTPRLNDEQEESEKATGHLEDQVIFPQQRGEMEEMERHLVGETLNGLDPEERNDLGRYDMAHYDMDVISKWEEDFSDGVAALREDPASDTTFTSMYNYEENVYVPDEAKESFYEDAGRVTVTGEMSSLPLGFSFLENHTNDRGSDLPLYRTNERGQVYASGDGTPGLPLNRRSQDENGFPERWGQQGRQAMIEEDSGEGYHHGQDDWVTQMKGTKSVDDPEYDVGRMYRDSPEGIPAEELLRSGWRGTTPPLSRWNRNGETSLWGDENEGYVFSPNVDNNWGEKDGRNRRNPQRRRSRDDLERRRRRFPRAMPRQRRRIPRRGRSKRRLKQREAGVVRKNGRNGKRRNENGMRSRREGEYSNMPMRRRPVRGKPVPGFAPKMPRVVMGRR</sequence>
<evidence type="ECO:0000313" key="6">
    <source>
        <dbReference type="Proteomes" id="UP000195012"/>
    </source>
</evidence>
<feature type="region of interest" description="Disordered" evidence="3">
    <location>
        <begin position="847"/>
        <end position="973"/>
    </location>
</feature>
<dbReference type="OrthoDB" id="387243at2759"/>
<dbReference type="OMA" id="YGKTFPF"/>
<feature type="compositionally biased region" description="Basic residues" evidence="3">
    <location>
        <begin position="887"/>
        <end position="913"/>
    </location>
</feature>
<evidence type="ECO:0000256" key="1">
    <source>
        <dbReference type="ARBA" id="ARBA00023529"/>
    </source>
</evidence>
<evidence type="ECO:0000256" key="2">
    <source>
        <dbReference type="ARBA" id="ARBA00023619"/>
    </source>
</evidence>
<dbReference type="Pfam" id="PF00082">
    <property type="entry name" value="Peptidase_S8"/>
    <property type="match status" value="1"/>
</dbReference>
<dbReference type="InterPro" id="IPR036852">
    <property type="entry name" value="Peptidase_S8/S53_dom_sf"/>
</dbReference>
<comment type="catalytic activity">
    <reaction evidence="1">
        <text>Hydrolysis of proteins with broad specificity for peptide bonds, and a preference for a large uncharged residue in P1. Hydrolyzes peptide amides.</text>
        <dbReference type="EC" id="3.4.21.62"/>
    </reaction>
</comment>
<dbReference type="eggNOG" id="ENOG502QY03">
    <property type="taxonomic scope" value="Eukaryota"/>
</dbReference>
<feature type="region of interest" description="Disordered" evidence="3">
    <location>
        <begin position="822"/>
        <end position="841"/>
    </location>
</feature>
<dbReference type="SUPFAM" id="SSF52743">
    <property type="entry name" value="Subtilisin-like"/>
    <property type="match status" value="1"/>
</dbReference>
<feature type="region of interest" description="Disordered" evidence="3">
    <location>
        <begin position="743"/>
        <end position="768"/>
    </location>
</feature>
<feature type="compositionally biased region" description="Basic and acidic residues" evidence="3">
    <location>
        <begin position="364"/>
        <end position="377"/>
    </location>
</feature>
<evidence type="ECO:0000259" key="4">
    <source>
        <dbReference type="Pfam" id="PF00082"/>
    </source>
</evidence>
<feature type="domain" description="Peptidase S8/S53" evidence="4">
    <location>
        <begin position="163"/>
        <end position="492"/>
    </location>
</feature>
<feature type="region of interest" description="Disordered" evidence="3">
    <location>
        <begin position="357"/>
        <end position="379"/>
    </location>
</feature>
<dbReference type="Gene3D" id="3.40.50.200">
    <property type="entry name" value="Peptidase S8/S53 domain"/>
    <property type="match status" value="1"/>
</dbReference>
<comment type="caution">
    <text evidence="5">The sequence shown here is derived from an EMBL/GenBank/DDBJ whole genome shotgun (WGS) entry which is preliminary data.</text>
</comment>
<dbReference type="VEuPathDB" id="PlasmoDB:PKA1H_100031300"/>
<dbReference type="EC" id="3.4.21.62" evidence="2"/>
<dbReference type="EMBL" id="NETL01000021">
    <property type="protein sequence ID" value="OTN67214.1"/>
    <property type="molecule type" value="Genomic_DNA"/>
</dbReference>
<dbReference type="GO" id="GO:0004252">
    <property type="term" value="F:serine-type endopeptidase activity"/>
    <property type="evidence" value="ECO:0007669"/>
    <property type="project" value="UniProtKB-EC"/>
</dbReference>
<dbReference type="InterPro" id="IPR000209">
    <property type="entry name" value="Peptidase_S8/S53_dom"/>
</dbReference>
<gene>
    <name evidence="5" type="ORF">PKNOH_S07464300</name>
</gene>
<dbReference type="GO" id="GO:0006508">
    <property type="term" value="P:proteolysis"/>
    <property type="evidence" value="ECO:0007669"/>
    <property type="project" value="InterPro"/>
</dbReference>
<dbReference type="VEuPathDB" id="PlasmoDB:PKNH_1026300"/>